<dbReference type="AlphaFoldDB" id="A0A1H1ZAZ8"/>
<dbReference type="Pfam" id="PF25355">
    <property type="entry name" value="DUF7882"/>
    <property type="match status" value="1"/>
</dbReference>
<evidence type="ECO:0000313" key="2">
    <source>
        <dbReference type="EMBL" id="MCP2367008.1"/>
    </source>
</evidence>
<accession>A0A1H1ZAZ8</accession>
<organism evidence="3 4">
    <name type="scientific">Agromyces flavus</name>
    <dbReference type="NCBI Taxonomy" id="589382"/>
    <lineage>
        <taxon>Bacteria</taxon>
        <taxon>Bacillati</taxon>
        <taxon>Actinomycetota</taxon>
        <taxon>Actinomycetes</taxon>
        <taxon>Micrococcales</taxon>
        <taxon>Microbacteriaceae</taxon>
        <taxon>Agromyces</taxon>
    </lineage>
</organism>
<protein>
    <recommendedName>
        <fullName evidence="1">DUF7882 domain-containing protein</fullName>
    </recommendedName>
</protein>
<gene>
    <name evidence="2" type="ORF">BCL57_001162</name>
    <name evidence="3" type="ORF">SAMN04489721_3087</name>
</gene>
<proteinExistence type="predicted"/>
<reference evidence="3" key="2">
    <citation type="submission" date="2016-10" db="EMBL/GenBank/DDBJ databases">
        <authorList>
            <person name="de Groot N.N."/>
        </authorList>
    </citation>
    <scope>NUCLEOTIDE SEQUENCE [LARGE SCALE GENOMIC DNA]</scope>
    <source>
        <strain evidence="3">CPCC 202695</strain>
    </source>
</reference>
<dbReference type="Proteomes" id="UP000199482">
    <property type="component" value="Chromosome I"/>
</dbReference>
<dbReference type="InterPro" id="IPR057204">
    <property type="entry name" value="DUF7882"/>
</dbReference>
<dbReference type="EMBL" id="LT629755">
    <property type="protein sequence ID" value="SDT30888.1"/>
    <property type="molecule type" value="Genomic_DNA"/>
</dbReference>
<feature type="domain" description="DUF7882" evidence="1">
    <location>
        <begin position="1"/>
        <end position="95"/>
    </location>
</feature>
<sequence length="104" mass="11615">MGTLEYNSKLSATFDDRTLAHLQVVIWSKLRRGEHFAFTWVDEEASPPRTSVWCSPTIPMSFQFDQAEPSELNPRWVEVLTKAANSAGGLRLVAEPGDVPAPTR</sequence>
<dbReference type="OrthoDB" id="5123855at2"/>
<evidence type="ECO:0000259" key="1">
    <source>
        <dbReference type="Pfam" id="PF25355"/>
    </source>
</evidence>
<keyword evidence="5" id="KW-1185">Reference proteome</keyword>
<dbReference type="EMBL" id="SODL02000002">
    <property type="protein sequence ID" value="MCP2367008.1"/>
    <property type="molecule type" value="Genomic_DNA"/>
</dbReference>
<evidence type="ECO:0000313" key="3">
    <source>
        <dbReference type="EMBL" id="SDT30888.1"/>
    </source>
</evidence>
<reference evidence="2" key="3">
    <citation type="submission" date="2022-06" db="EMBL/GenBank/DDBJ databases">
        <title>Genomic Encyclopedia of Type Strains, Phase III (KMG-III): the genomes of soil and plant-associated and newly described type strains.</title>
        <authorList>
            <person name="Whitman W."/>
        </authorList>
    </citation>
    <scope>NUCLEOTIDE SEQUENCE</scope>
    <source>
        <strain evidence="2">CPCC 202695</strain>
    </source>
</reference>
<reference evidence="4" key="1">
    <citation type="submission" date="2016-10" db="EMBL/GenBank/DDBJ databases">
        <authorList>
            <person name="Varghese N."/>
            <person name="Submissions S."/>
        </authorList>
    </citation>
    <scope>NUCLEOTIDE SEQUENCE [LARGE SCALE GENOMIC DNA]</scope>
    <source>
        <strain evidence="4">CPCC 202695</strain>
    </source>
</reference>
<name>A0A1H1ZAZ8_9MICO</name>
<dbReference type="Proteomes" id="UP000893823">
    <property type="component" value="Unassembled WGS sequence"/>
</dbReference>
<evidence type="ECO:0000313" key="4">
    <source>
        <dbReference type="Proteomes" id="UP000199482"/>
    </source>
</evidence>
<dbReference type="STRING" id="589382.SAMN04489721_3087"/>
<evidence type="ECO:0000313" key="5">
    <source>
        <dbReference type="Proteomes" id="UP000893823"/>
    </source>
</evidence>
<dbReference type="RefSeq" id="WP_092674339.1">
    <property type="nucleotide sequence ID" value="NZ_BMDN01000002.1"/>
</dbReference>